<gene>
    <name evidence="4" type="ORF">GPUH_LOCUS6366</name>
</gene>
<keyword evidence="2" id="KW-0862">Zinc</keyword>
<evidence type="ECO:0000256" key="2">
    <source>
        <dbReference type="ARBA" id="ARBA00022833"/>
    </source>
</evidence>
<dbReference type="AlphaFoldDB" id="A0A183DCC9"/>
<dbReference type="PROSITE" id="PS00479">
    <property type="entry name" value="ZF_DAG_PE_1"/>
    <property type="match status" value="1"/>
</dbReference>
<dbReference type="Gene3D" id="3.30.60.20">
    <property type="match status" value="1"/>
</dbReference>
<dbReference type="InterPro" id="IPR002219">
    <property type="entry name" value="PKC_DAG/PE"/>
</dbReference>
<dbReference type="SUPFAM" id="SSF57889">
    <property type="entry name" value="Cysteine-rich domain"/>
    <property type="match status" value="1"/>
</dbReference>
<dbReference type="Proteomes" id="UP000271098">
    <property type="component" value="Unassembled WGS sequence"/>
</dbReference>
<evidence type="ECO:0000313" key="4">
    <source>
        <dbReference type="EMBL" id="VDK54437.1"/>
    </source>
</evidence>
<evidence type="ECO:0000313" key="5">
    <source>
        <dbReference type="Proteomes" id="UP000271098"/>
    </source>
</evidence>
<organism evidence="6">
    <name type="scientific">Gongylonema pulchrum</name>
    <dbReference type="NCBI Taxonomy" id="637853"/>
    <lineage>
        <taxon>Eukaryota</taxon>
        <taxon>Metazoa</taxon>
        <taxon>Ecdysozoa</taxon>
        <taxon>Nematoda</taxon>
        <taxon>Chromadorea</taxon>
        <taxon>Rhabditida</taxon>
        <taxon>Spirurina</taxon>
        <taxon>Spiruromorpha</taxon>
        <taxon>Spiruroidea</taxon>
        <taxon>Gongylonematidae</taxon>
        <taxon>Gongylonema</taxon>
    </lineage>
</organism>
<keyword evidence="5" id="KW-1185">Reference proteome</keyword>
<dbReference type="GO" id="GO:0046872">
    <property type="term" value="F:metal ion binding"/>
    <property type="evidence" value="ECO:0007669"/>
    <property type="project" value="UniProtKB-KW"/>
</dbReference>
<dbReference type="OrthoDB" id="10669048at2759"/>
<feature type="domain" description="Phorbol-ester/DAG-type" evidence="3">
    <location>
        <begin position="50"/>
        <end position="101"/>
    </location>
</feature>
<dbReference type="Pfam" id="PF00130">
    <property type="entry name" value="C1_1"/>
    <property type="match status" value="1"/>
</dbReference>
<dbReference type="WBParaSite" id="GPUH_0000637901-mRNA-1">
    <property type="protein sequence ID" value="GPUH_0000637901-mRNA-1"/>
    <property type="gene ID" value="GPUH_0000637901"/>
</dbReference>
<reference evidence="4 5" key="2">
    <citation type="submission" date="2018-11" db="EMBL/GenBank/DDBJ databases">
        <authorList>
            <consortium name="Pathogen Informatics"/>
        </authorList>
    </citation>
    <scope>NUCLEOTIDE SEQUENCE [LARGE SCALE GENOMIC DNA]</scope>
</reference>
<proteinExistence type="predicted"/>
<evidence type="ECO:0000313" key="6">
    <source>
        <dbReference type="WBParaSite" id="GPUH_0000637901-mRNA-1"/>
    </source>
</evidence>
<dbReference type="EMBL" id="UYRT01014834">
    <property type="protein sequence ID" value="VDK54437.1"/>
    <property type="molecule type" value="Genomic_DNA"/>
</dbReference>
<dbReference type="InterPro" id="IPR046349">
    <property type="entry name" value="C1-like_sf"/>
</dbReference>
<dbReference type="PROSITE" id="PS50081">
    <property type="entry name" value="ZF_DAG_PE_2"/>
    <property type="match status" value="1"/>
</dbReference>
<evidence type="ECO:0000259" key="3">
    <source>
        <dbReference type="PROSITE" id="PS50081"/>
    </source>
</evidence>
<dbReference type="CDD" id="cd00029">
    <property type="entry name" value="C1"/>
    <property type="match status" value="1"/>
</dbReference>
<name>A0A183DCC9_9BILA</name>
<dbReference type="SMART" id="SM00109">
    <property type="entry name" value="C1"/>
    <property type="match status" value="1"/>
</dbReference>
<protein>
    <submittedName>
        <fullName evidence="6">Phorbol-ester/DAG-type domain-containing protein</fullName>
    </submittedName>
</protein>
<sequence>MNFTRAKKQLKAFLSRRSESVFSEDEGRDSLGASTTLMEGISASTSKPAKHNMKISRLHRNESCALCNKNLTGILIQGYKCMRCKLSFHKECSSFACNIPCQATPAQSPRPEIVVAPKKVWEIK</sequence>
<keyword evidence="1" id="KW-0479">Metal-binding</keyword>
<accession>A0A183DCC9</accession>
<reference evidence="6" key="1">
    <citation type="submission" date="2016-06" db="UniProtKB">
        <authorList>
            <consortium name="WormBaseParasite"/>
        </authorList>
    </citation>
    <scope>IDENTIFICATION</scope>
</reference>
<evidence type="ECO:0000256" key="1">
    <source>
        <dbReference type="ARBA" id="ARBA00022723"/>
    </source>
</evidence>